<proteinExistence type="predicted"/>
<dbReference type="GO" id="GO:0016020">
    <property type="term" value="C:membrane"/>
    <property type="evidence" value="ECO:0007669"/>
    <property type="project" value="UniProtKB-SubCell"/>
</dbReference>
<gene>
    <name evidence="7" type="ORF">S01H1_30030</name>
</gene>
<feature type="transmembrane region" description="Helical" evidence="5">
    <location>
        <begin position="176"/>
        <end position="199"/>
    </location>
</feature>
<dbReference type="Pfam" id="PF00361">
    <property type="entry name" value="Proton_antipo_M"/>
    <property type="match status" value="1"/>
</dbReference>
<feature type="transmembrane region" description="Helical" evidence="5">
    <location>
        <begin position="100"/>
        <end position="124"/>
    </location>
</feature>
<feature type="non-terminal residue" evidence="7">
    <location>
        <position position="1"/>
    </location>
</feature>
<evidence type="ECO:0000256" key="5">
    <source>
        <dbReference type="SAM" id="Phobius"/>
    </source>
</evidence>
<keyword evidence="4 5" id="KW-0472">Membrane</keyword>
<evidence type="ECO:0000256" key="3">
    <source>
        <dbReference type="ARBA" id="ARBA00022989"/>
    </source>
</evidence>
<evidence type="ECO:0000313" key="7">
    <source>
        <dbReference type="EMBL" id="GAF94685.1"/>
    </source>
</evidence>
<comment type="caution">
    <text evidence="7">The sequence shown here is derived from an EMBL/GenBank/DDBJ whole genome shotgun (WGS) entry which is preliminary data.</text>
</comment>
<keyword evidence="2 5" id="KW-0812">Transmembrane</keyword>
<sequence length="212" mass="21813">FAAIAAISMTVGNVVAITQTNIKRMLGYSSIAQAGYLVVGLAAISAAGGGLSLGASGVLFFLAAYAFTNLGAFIAIIAISNRINSDEIGDYAGMARRAPLLALGLTLCLLSLTGIPPTAGFIAKVYIFNAAVQSDLVWLVMVGVLNSVVAAYYYLRVVLQMYLEAPASEERVPAGPSLGLAMAIASGGVLFIGILPFLLLEVSETAARVFGS</sequence>
<feature type="transmembrane region" description="Helical" evidence="5">
    <location>
        <begin position="136"/>
        <end position="155"/>
    </location>
</feature>
<dbReference type="PANTHER" id="PTHR22773">
    <property type="entry name" value="NADH DEHYDROGENASE"/>
    <property type="match status" value="1"/>
</dbReference>
<dbReference type="InterPro" id="IPR001750">
    <property type="entry name" value="ND/Mrp_TM"/>
</dbReference>
<dbReference type="EMBL" id="BARS01018455">
    <property type="protein sequence ID" value="GAF94685.1"/>
    <property type="molecule type" value="Genomic_DNA"/>
</dbReference>
<evidence type="ECO:0000256" key="1">
    <source>
        <dbReference type="ARBA" id="ARBA00004141"/>
    </source>
</evidence>
<evidence type="ECO:0000256" key="4">
    <source>
        <dbReference type="ARBA" id="ARBA00023136"/>
    </source>
</evidence>
<accession>X0V208</accession>
<name>X0V208_9ZZZZ</name>
<keyword evidence="3 5" id="KW-1133">Transmembrane helix</keyword>
<evidence type="ECO:0000259" key="6">
    <source>
        <dbReference type="Pfam" id="PF00361"/>
    </source>
</evidence>
<feature type="domain" description="NADH:quinone oxidoreductase/Mrp antiporter transmembrane" evidence="6">
    <location>
        <begin position="1"/>
        <end position="148"/>
    </location>
</feature>
<dbReference type="AlphaFoldDB" id="X0V208"/>
<feature type="transmembrane region" description="Helical" evidence="5">
    <location>
        <begin position="59"/>
        <end position="79"/>
    </location>
</feature>
<feature type="transmembrane region" description="Helical" evidence="5">
    <location>
        <begin position="34"/>
        <end position="53"/>
    </location>
</feature>
<protein>
    <recommendedName>
        <fullName evidence="6">NADH:quinone oxidoreductase/Mrp antiporter transmembrane domain-containing protein</fullName>
    </recommendedName>
</protein>
<comment type="subcellular location">
    <subcellularLocation>
        <location evidence="1">Membrane</location>
        <topology evidence="1">Multi-pass membrane protein</topology>
    </subcellularLocation>
</comment>
<reference evidence="7" key="1">
    <citation type="journal article" date="2014" name="Front. Microbiol.">
        <title>High frequency of phylogenetically diverse reductive dehalogenase-homologous genes in deep subseafloor sedimentary metagenomes.</title>
        <authorList>
            <person name="Kawai M."/>
            <person name="Futagami T."/>
            <person name="Toyoda A."/>
            <person name="Takaki Y."/>
            <person name="Nishi S."/>
            <person name="Hori S."/>
            <person name="Arai W."/>
            <person name="Tsubouchi T."/>
            <person name="Morono Y."/>
            <person name="Uchiyama I."/>
            <person name="Ito T."/>
            <person name="Fujiyama A."/>
            <person name="Inagaki F."/>
            <person name="Takami H."/>
        </authorList>
    </citation>
    <scope>NUCLEOTIDE SEQUENCE</scope>
    <source>
        <strain evidence="7">Expedition CK06-06</strain>
    </source>
</reference>
<evidence type="ECO:0000256" key="2">
    <source>
        <dbReference type="ARBA" id="ARBA00022692"/>
    </source>
</evidence>
<organism evidence="7">
    <name type="scientific">marine sediment metagenome</name>
    <dbReference type="NCBI Taxonomy" id="412755"/>
    <lineage>
        <taxon>unclassified sequences</taxon>
        <taxon>metagenomes</taxon>
        <taxon>ecological metagenomes</taxon>
    </lineage>
</organism>